<reference evidence="2" key="3">
    <citation type="submission" date="2025-09" db="UniProtKB">
        <authorList>
            <consortium name="Ensembl"/>
        </authorList>
    </citation>
    <scope>IDENTIFICATION</scope>
</reference>
<gene>
    <name evidence="2" type="primary">DYNLRB2</name>
</gene>
<evidence type="ECO:0000313" key="3">
    <source>
        <dbReference type="Proteomes" id="UP000265040"/>
    </source>
</evidence>
<dbReference type="InterPro" id="IPR036388">
    <property type="entry name" value="WH-like_DNA-bd_sf"/>
</dbReference>
<dbReference type="SUPFAM" id="SSF46689">
    <property type="entry name" value="Homeodomain-like"/>
    <property type="match status" value="1"/>
</dbReference>
<dbReference type="Proteomes" id="UP000265040">
    <property type="component" value="Chromosome 21"/>
</dbReference>
<feature type="domain" description="Sleeping Beauty transposase HTH" evidence="1">
    <location>
        <begin position="4"/>
        <end position="46"/>
    </location>
</feature>
<dbReference type="Pfam" id="PF25787">
    <property type="entry name" value="HTH_SB"/>
    <property type="match status" value="1"/>
</dbReference>
<protein>
    <recommendedName>
        <fullName evidence="1">Sleeping Beauty transposase HTH domain-containing protein</fullName>
    </recommendedName>
</protein>
<reference evidence="2 3" key="1">
    <citation type="submission" date="2021-04" db="EMBL/GenBank/DDBJ databases">
        <authorList>
            <consortium name="Wellcome Sanger Institute Data Sharing"/>
        </authorList>
    </citation>
    <scope>NUCLEOTIDE SEQUENCE [LARGE SCALE GENOMIC DNA]</scope>
</reference>
<dbReference type="GeneTree" id="ENSGT00940000177428"/>
<evidence type="ECO:0000259" key="1">
    <source>
        <dbReference type="Pfam" id="PF25787"/>
    </source>
</evidence>
<keyword evidence="3" id="KW-1185">Reference proteome</keyword>
<name>A0AAQ6IDY6_ANATE</name>
<sequence length="132" mass="15247">MIMDTRNKVVDMHQPGKGYKAISKALGLQRTTVRAIIHKWRKLGTVVNLPRSDRPTKITPGVQRRLIQEVIKEPRTTAKELQASLASVNVSVTRRLDKNDINGGDPRMMNQRIWFRCRSLSHLLQQMLIFYL</sequence>
<dbReference type="InterPro" id="IPR057667">
    <property type="entry name" value="HTH_SB"/>
</dbReference>
<dbReference type="Gene3D" id="1.10.10.10">
    <property type="entry name" value="Winged helix-like DNA-binding domain superfamily/Winged helix DNA-binding domain"/>
    <property type="match status" value="1"/>
</dbReference>
<accession>A0AAQ6IDY6</accession>
<dbReference type="AlphaFoldDB" id="A0AAQ6IDY6"/>
<reference evidence="2" key="2">
    <citation type="submission" date="2025-08" db="UniProtKB">
        <authorList>
            <consortium name="Ensembl"/>
        </authorList>
    </citation>
    <scope>IDENTIFICATION</scope>
</reference>
<dbReference type="Ensembl" id="ENSATET00000076297.1">
    <property type="protein sequence ID" value="ENSATEP00000072896.1"/>
    <property type="gene ID" value="ENSATEG00000032367.1"/>
</dbReference>
<organism evidence="2 3">
    <name type="scientific">Anabas testudineus</name>
    <name type="common">Climbing perch</name>
    <name type="synonym">Anthias testudineus</name>
    <dbReference type="NCBI Taxonomy" id="64144"/>
    <lineage>
        <taxon>Eukaryota</taxon>
        <taxon>Metazoa</taxon>
        <taxon>Chordata</taxon>
        <taxon>Craniata</taxon>
        <taxon>Vertebrata</taxon>
        <taxon>Euteleostomi</taxon>
        <taxon>Actinopterygii</taxon>
        <taxon>Neopterygii</taxon>
        <taxon>Teleostei</taxon>
        <taxon>Neoteleostei</taxon>
        <taxon>Acanthomorphata</taxon>
        <taxon>Anabantaria</taxon>
        <taxon>Anabantiformes</taxon>
        <taxon>Anabantoidei</taxon>
        <taxon>Anabantidae</taxon>
        <taxon>Anabas</taxon>
    </lineage>
</organism>
<proteinExistence type="predicted"/>
<dbReference type="InterPro" id="IPR009057">
    <property type="entry name" value="Homeodomain-like_sf"/>
</dbReference>
<evidence type="ECO:0000313" key="2">
    <source>
        <dbReference type="Ensembl" id="ENSATEP00000072896.1"/>
    </source>
</evidence>